<reference evidence="2" key="2">
    <citation type="journal article" date="2019" name="bioRxiv">
        <title>Genomics, evolutionary history and diagnostics of the Alternaria alternata species group including apple and Asian pear pathotypes.</title>
        <authorList>
            <person name="Armitage A.D."/>
            <person name="Cockerton H.M."/>
            <person name="Sreenivasaprasad S."/>
            <person name="Woodhall J.W."/>
            <person name="Lane C.R."/>
            <person name="Harrison R.J."/>
            <person name="Clarkson J.P."/>
        </authorList>
    </citation>
    <scope>NUCLEOTIDE SEQUENCE</scope>
    <source>
        <strain evidence="2">FERA 1164</strain>
    </source>
</reference>
<accession>A0AB37W2L1</accession>
<evidence type="ECO:0000259" key="1">
    <source>
        <dbReference type="Pfam" id="PF06985"/>
    </source>
</evidence>
<dbReference type="PANTHER" id="PTHR24148">
    <property type="entry name" value="ANKYRIN REPEAT DOMAIN-CONTAINING PROTEIN 39 HOMOLOG-RELATED"/>
    <property type="match status" value="1"/>
</dbReference>
<feature type="domain" description="Heterokaryon incompatibility" evidence="1">
    <location>
        <begin position="54"/>
        <end position="209"/>
    </location>
</feature>
<dbReference type="PANTHER" id="PTHR24148:SF80">
    <property type="entry name" value="HETEROKARYON INCOMPATIBILITY DOMAIN-CONTAINING PROTEIN"/>
    <property type="match status" value="1"/>
</dbReference>
<comment type="caution">
    <text evidence="2">The sequence shown here is derived from an EMBL/GenBank/DDBJ whole genome shotgun (WGS) entry which is preliminary data.</text>
</comment>
<dbReference type="Proteomes" id="UP000292340">
    <property type="component" value="Unassembled WGS sequence"/>
</dbReference>
<dbReference type="InterPro" id="IPR010730">
    <property type="entry name" value="HET"/>
</dbReference>
<gene>
    <name evidence="2" type="ORF">AA0115_g11914</name>
</gene>
<dbReference type="AlphaFoldDB" id="A0AB37W2L1"/>
<evidence type="ECO:0000313" key="3">
    <source>
        <dbReference type="Proteomes" id="UP000292340"/>
    </source>
</evidence>
<organism evidence="2 3">
    <name type="scientific">Alternaria tenuissima</name>
    <dbReference type="NCBI Taxonomy" id="119927"/>
    <lineage>
        <taxon>Eukaryota</taxon>
        <taxon>Fungi</taxon>
        <taxon>Dikarya</taxon>
        <taxon>Ascomycota</taxon>
        <taxon>Pezizomycotina</taxon>
        <taxon>Dothideomycetes</taxon>
        <taxon>Pleosporomycetidae</taxon>
        <taxon>Pleosporales</taxon>
        <taxon>Pleosporineae</taxon>
        <taxon>Pleosporaceae</taxon>
        <taxon>Alternaria</taxon>
        <taxon>Alternaria sect. Alternaria</taxon>
        <taxon>Alternaria alternata complex</taxon>
    </lineage>
</organism>
<evidence type="ECO:0000313" key="2">
    <source>
        <dbReference type="EMBL" id="RYN17224.1"/>
    </source>
</evidence>
<dbReference type="InterPro" id="IPR052895">
    <property type="entry name" value="HetReg/Transcr_Mod"/>
</dbReference>
<dbReference type="EMBL" id="PDXB01000062">
    <property type="protein sequence ID" value="RYN17224.1"/>
    <property type="molecule type" value="Genomic_DNA"/>
</dbReference>
<proteinExistence type="predicted"/>
<protein>
    <recommendedName>
        <fullName evidence="1">Heterokaryon incompatibility domain-containing protein</fullName>
    </recommendedName>
</protein>
<name>A0AB37W2L1_9PLEO</name>
<dbReference type="Pfam" id="PF06985">
    <property type="entry name" value="HET"/>
    <property type="match status" value="1"/>
</dbReference>
<sequence>MALSNDHTVRKHAYEALESSQHIRLIILHPASSADAPLKVTFQQAKLSELQGRYEAISYTWGQPDLTCPLHVSDGTQVLVTENLDRALRYLRRSHKDRFLWADAACINQADGVEKSAQIPLMVQIFQNAETVLAWLDPGSAASRPHNLELTLKKMETLSRTRRQDILPGSSWTIETDGKEFDGLSSEVFWEVSELLHLPWFTRRWIVQEVVFNPDVRLIYGDVEFSWARFVATISILLALTRAYPRSRFWNTVTTITQLWRYYSLFEQSSNDDRESHDTDIVKLLDAFDQIECTDPRDRIFALYNMASNLRPSTLPLRYHDDVIMDIDYSLDLRQTYEAFALACMRAGKLTTIIESVLSRQHSARPDGWASWAPDWRVNSLEKIVLPEPVRFYRPLKLEDWPLGVIRMRVNTWMYLLHAPYEAYPIIAEKAVGDTLLQQCSNLCTKVNMKNVAGDLKSLFDMLQCMVQQSSLGDYPEGKRAKQLRHMQSKVYATIPQRDPDLDSMNLDALQLMLDMIIGPSKNMFFLEIPGAEKRSVGYGNAHLEAGDQLVPLFETDVARSDRASSMGAQNLNMVLIVRGAGTIDMKPSPETIYRLIGSGYIYDAAISANHLNRGFLLNNNFRELHFA</sequence>
<reference evidence="2" key="1">
    <citation type="submission" date="2017-10" db="EMBL/GenBank/DDBJ databases">
        <authorList>
            <person name="Armitage A.D."/>
            <person name="Barbara D.J."/>
            <person name="Woodhall J.W."/>
            <person name="Sreenivasaprasad S."/>
            <person name="Lane C.R."/>
            <person name="Clarkson J.P."/>
            <person name="Harrison R.J."/>
        </authorList>
    </citation>
    <scope>NUCLEOTIDE SEQUENCE</scope>
    <source>
        <strain evidence="2">FERA 1164</strain>
    </source>
</reference>